<sequence length="173" mass="19268">MKLLRYIGVLAAVLLAPLPALAKTAWVSNTGDEETQNWCRYPSEAVWQADPAEDAASIAWTNGSAEVRLSSADPGGDWMVHDTYVFHGNGHAELSRIYNTFFFGEISLEEDWKFDGNRWQRTRRAMFGLSGKKPSADDGTVKNPIEKYRSLSAFPFYPLLASETVAKKICLSS</sequence>
<dbReference type="Proteomes" id="UP000006512">
    <property type="component" value="Unassembled WGS sequence"/>
</dbReference>
<dbReference type="AlphaFoldDB" id="F4QT22"/>
<evidence type="ECO:0000256" key="1">
    <source>
        <dbReference type="SAM" id="SignalP"/>
    </source>
</evidence>
<protein>
    <submittedName>
        <fullName evidence="2">Uncharacterized protein</fullName>
    </submittedName>
</protein>
<feature type="chain" id="PRO_5003320421" evidence="1">
    <location>
        <begin position="23"/>
        <end position="173"/>
    </location>
</feature>
<name>F4QT22_9CAUL</name>
<dbReference type="EMBL" id="GL883080">
    <property type="protein sequence ID" value="EGF89892.1"/>
    <property type="molecule type" value="Genomic_DNA"/>
</dbReference>
<gene>
    <name evidence="2" type="ORF">ABI_43150</name>
</gene>
<evidence type="ECO:0000313" key="2">
    <source>
        <dbReference type="EMBL" id="EGF89892.1"/>
    </source>
</evidence>
<accession>F4QT22</accession>
<organism evidence="2 3">
    <name type="scientific">Asticcacaulis biprosthecium C19</name>
    <dbReference type="NCBI Taxonomy" id="715226"/>
    <lineage>
        <taxon>Bacteria</taxon>
        <taxon>Pseudomonadati</taxon>
        <taxon>Pseudomonadota</taxon>
        <taxon>Alphaproteobacteria</taxon>
        <taxon>Caulobacterales</taxon>
        <taxon>Caulobacteraceae</taxon>
        <taxon>Asticcacaulis</taxon>
    </lineage>
</organism>
<reference evidence="3" key="1">
    <citation type="submission" date="2011-03" db="EMBL/GenBank/DDBJ databases">
        <title>Draft genome sequence of Brevundimonas diminuta.</title>
        <authorList>
            <person name="Brown P.J.B."/>
            <person name="Buechlein A."/>
            <person name="Hemmerich C."/>
            <person name="Brun Y.V."/>
        </authorList>
    </citation>
    <scope>NUCLEOTIDE SEQUENCE [LARGE SCALE GENOMIC DNA]</scope>
    <source>
        <strain evidence="3">C19</strain>
    </source>
</reference>
<evidence type="ECO:0000313" key="3">
    <source>
        <dbReference type="Proteomes" id="UP000006512"/>
    </source>
</evidence>
<dbReference type="RefSeq" id="WP_006275090.1">
    <property type="nucleotide sequence ID" value="NZ_GL883080.1"/>
</dbReference>
<keyword evidence="3" id="KW-1185">Reference proteome</keyword>
<proteinExistence type="predicted"/>
<feature type="signal peptide" evidence="1">
    <location>
        <begin position="1"/>
        <end position="22"/>
    </location>
</feature>
<keyword evidence="1" id="KW-0732">Signal</keyword>
<dbReference type="HOGENOM" id="CLU_1544488_0_0_5"/>